<feature type="region of interest" description="Disordered" evidence="1">
    <location>
        <begin position="94"/>
        <end position="129"/>
    </location>
</feature>
<protein>
    <submittedName>
        <fullName evidence="2">Uncharacterized protein</fullName>
    </submittedName>
</protein>
<dbReference type="Proteomes" id="UP000000724">
    <property type="component" value="Contig Pc00c21"/>
</dbReference>
<keyword evidence="3" id="KW-1185">Reference proteome</keyword>
<dbReference type="EMBL" id="AM920436">
    <property type="protein sequence ID" value="CAP95431.1"/>
    <property type="molecule type" value="Genomic_DNA"/>
</dbReference>
<dbReference type="HOGENOM" id="CLU_1225124_0_0_1"/>
<dbReference type="VEuPathDB" id="FungiDB:PCH_Pc21g05340"/>
<sequence>MELAQHNVSEGKKSWGGGSSFAAGVRGRKVTNPADGVSIENLEKPQIELAQLPCQLGKINGGRSWWAKSGWWVREIGQRLQKAVVRRLIIGRPQSRQQSPSIGTSSDVPFQQCAGSDAGNEHSCSRPSTIPKTTAFLRRELWLKSKPTRVNTVVARKSFREVDGMKKWPGIVIKIKPMIKDGKSQPKEGKRVTADSAALRSGEGKTHRPKKKGKSREMVSDVVGMR</sequence>
<feature type="compositionally biased region" description="Basic and acidic residues" evidence="1">
    <location>
        <begin position="179"/>
        <end position="193"/>
    </location>
</feature>
<evidence type="ECO:0000256" key="1">
    <source>
        <dbReference type="SAM" id="MobiDB-lite"/>
    </source>
</evidence>
<evidence type="ECO:0000313" key="2">
    <source>
        <dbReference type="EMBL" id="CAP95431.1"/>
    </source>
</evidence>
<feature type="compositionally biased region" description="Polar residues" evidence="1">
    <location>
        <begin position="94"/>
        <end position="109"/>
    </location>
</feature>
<dbReference type="OrthoDB" id="10287413at2759"/>
<accession>B6HHI0</accession>
<evidence type="ECO:0000313" key="3">
    <source>
        <dbReference type="Proteomes" id="UP000000724"/>
    </source>
</evidence>
<name>B6HHI0_PENRW</name>
<reference evidence="2 3" key="1">
    <citation type="journal article" date="2008" name="Nat. Biotechnol.">
        <title>Genome sequencing and analysis of the filamentous fungus Penicillium chrysogenum.</title>
        <authorList>
            <person name="van den Berg M.A."/>
            <person name="Albang R."/>
            <person name="Albermann K."/>
            <person name="Badger J.H."/>
            <person name="Daran J.-M."/>
            <person name="Driessen A.J.M."/>
            <person name="Garcia-Estrada C."/>
            <person name="Fedorova N.D."/>
            <person name="Harris D.M."/>
            <person name="Heijne W.H.M."/>
            <person name="Joardar V.S."/>
            <person name="Kiel J.A.K.W."/>
            <person name="Kovalchuk A."/>
            <person name="Martin J.F."/>
            <person name="Nierman W.C."/>
            <person name="Nijland J.G."/>
            <person name="Pronk J.T."/>
            <person name="Roubos J.A."/>
            <person name="van der Klei I.J."/>
            <person name="van Peij N.N.M.E."/>
            <person name="Veenhuis M."/>
            <person name="von Doehren H."/>
            <person name="Wagner C."/>
            <person name="Wortman J.R."/>
            <person name="Bovenberg R.A.L."/>
        </authorList>
    </citation>
    <scope>NUCLEOTIDE SEQUENCE [LARGE SCALE GENOMIC DNA]</scope>
    <source>
        <strain evidence="3">ATCC 28089 / DSM 1075 / NRRL 1951 / Wisconsin 54-1255</strain>
    </source>
</reference>
<feature type="region of interest" description="Disordered" evidence="1">
    <location>
        <begin position="1"/>
        <end position="24"/>
    </location>
</feature>
<organism evidence="2 3">
    <name type="scientific">Penicillium rubens (strain ATCC 28089 / DSM 1075 / NRRL 1951 / Wisconsin 54-1255)</name>
    <name type="common">Penicillium chrysogenum</name>
    <dbReference type="NCBI Taxonomy" id="500485"/>
    <lineage>
        <taxon>Eukaryota</taxon>
        <taxon>Fungi</taxon>
        <taxon>Dikarya</taxon>
        <taxon>Ascomycota</taxon>
        <taxon>Pezizomycotina</taxon>
        <taxon>Eurotiomycetes</taxon>
        <taxon>Eurotiomycetidae</taxon>
        <taxon>Eurotiales</taxon>
        <taxon>Aspergillaceae</taxon>
        <taxon>Penicillium</taxon>
        <taxon>Penicillium chrysogenum species complex</taxon>
    </lineage>
</organism>
<gene>
    <name evidence="2" type="ORF">Pc21g05340</name>
    <name evidence="2" type="ORF">PCH_Pc21g05340</name>
</gene>
<proteinExistence type="predicted"/>
<feature type="region of interest" description="Disordered" evidence="1">
    <location>
        <begin position="179"/>
        <end position="226"/>
    </location>
</feature>
<dbReference type="AlphaFoldDB" id="B6HHI0"/>